<dbReference type="Proteomes" id="UP001272137">
    <property type="component" value="Unassembled WGS sequence"/>
</dbReference>
<reference evidence="1" key="1">
    <citation type="submission" date="2018-08" db="EMBL/GenBank/DDBJ databases">
        <title>Identification of Burkholderia cepacia strains that express a Burkholderia pseudomallei-like capsular polysaccharide.</title>
        <authorList>
            <person name="Burtnick M.N."/>
            <person name="Vongsouvath M."/>
            <person name="Newton P."/>
            <person name="Wuthiekanun V."/>
            <person name="Limmathurotsakul D."/>
            <person name="Brett P.J."/>
            <person name="Chantratita N."/>
            <person name="Dance D.A."/>
        </authorList>
    </citation>
    <scope>NUCLEOTIDE SEQUENCE</scope>
    <source>
        <strain evidence="1">SBXCC001</strain>
    </source>
</reference>
<comment type="caution">
    <text evidence="1">The sequence shown here is derived from an EMBL/GenBank/DDBJ whole genome shotgun (WGS) entry which is preliminary data.</text>
</comment>
<gene>
    <name evidence="1" type="ORF">C7S16_1289</name>
</gene>
<proteinExistence type="predicted"/>
<organism evidence="1 2">
    <name type="scientific">Burkholderia thailandensis</name>
    <dbReference type="NCBI Taxonomy" id="57975"/>
    <lineage>
        <taxon>Bacteria</taxon>
        <taxon>Pseudomonadati</taxon>
        <taxon>Pseudomonadota</taxon>
        <taxon>Betaproteobacteria</taxon>
        <taxon>Burkholderiales</taxon>
        <taxon>Burkholderiaceae</taxon>
        <taxon>Burkholderia</taxon>
        <taxon>pseudomallei group</taxon>
    </lineage>
</organism>
<evidence type="ECO:0000313" key="2">
    <source>
        <dbReference type="Proteomes" id="UP001272137"/>
    </source>
</evidence>
<accession>A0AAW9D1C5</accession>
<evidence type="ECO:0000313" key="1">
    <source>
        <dbReference type="EMBL" id="MDW9255706.1"/>
    </source>
</evidence>
<dbReference type="EMBL" id="QXCT01000002">
    <property type="protein sequence ID" value="MDW9255706.1"/>
    <property type="molecule type" value="Genomic_DNA"/>
</dbReference>
<name>A0AAW9D1C5_BURTH</name>
<dbReference type="AlphaFoldDB" id="A0AAW9D1C5"/>
<sequence length="37" mass="4323">MVLIYPPRRPIGFDAIDYETGNINTIMQIFFLAKINH</sequence>
<protein>
    <submittedName>
        <fullName evidence="1">Uncharacterized protein</fullName>
    </submittedName>
</protein>